<gene>
    <name evidence="1" type="ORF">ACFSUD_11945</name>
</gene>
<accession>A0ABW5U5V7</accession>
<sequence>MADDHVHTLEGLNGLMGRLQTLRSQLIKDARDELVEKPGQAELINQYVAGAEKALMALLEPLPGAPRGDGGLLPLIGLGENIATSLGQSASTPLVPNYDDQISRERISAIADLYYIYQMERLGAFRAVLKLQQLFRSGEVKLSDGAGAMALFQYDRKRLLRYTLGDRKSAYRKVFGYTEATPPAGAEPNDPFHALMSNFCRHVSNFFQDKRVSEVVRPNNTRESFGSMAIVRRAGLDLRHNLKQVSYGHVAVLRSEVLVLLRDAFEILNADDVRHLFGADTGWDVLEEVLKRYLHERPISSQRNRMAVTGRDILRWLGEDYILTDVRTDFEALLEAIVDAADDWLTSAESVGMRSKLAGSGGAHIIDFRPARRKRSS</sequence>
<keyword evidence="2" id="KW-1185">Reference proteome</keyword>
<comment type="caution">
    <text evidence="1">The sequence shown here is derived from an EMBL/GenBank/DDBJ whole genome shotgun (WGS) entry which is preliminary data.</text>
</comment>
<name>A0ABW5U5V7_9RHOB</name>
<dbReference type="EMBL" id="JBHUMP010000009">
    <property type="protein sequence ID" value="MFD2740289.1"/>
    <property type="molecule type" value="Genomic_DNA"/>
</dbReference>
<protein>
    <submittedName>
        <fullName evidence="1">Uncharacterized protein</fullName>
    </submittedName>
</protein>
<reference evidence="2" key="1">
    <citation type="journal article" date="2019" name="Int. J. Syst. Evol. Microbiol.">
        <title>The Global Catalogue of Microorganisms (GCM) 10K type strain sequencing project: providing services to taxonomists for standard genome sequencing and annotation.</title>
        <authorList>
            <consortium name="The Broad Institute Genomics Platform"/>
            <consortium name="The Broad Institute Genome Sequencing Center for Infectious Disease"/>
            <person name="Wu L."/>
            <person name="Ma J."/>
        </authorList>
    </citation>
    <scope>NUCLEOTIDE SEQUENCE [LARGE SCALE GENOMIC DNA]</scope>
    <source>
        <strain evidence="2">TISTR 2562</strain>
    </source>
</reference>
<evidence type="ECO:0000313" key="1">
    <source>
        <dbReference type="EMBL" id="MFD2740289.1"/>
    </source>
</evidence>
<proteinExistence type="predicted"/>
<dbReference type="RefSeq" id="WP_386374692.1">
    <property type="nucleotide sequence ID" value="NZ_JBHUMP010000009.1"/>
</dbReference>
<organism evidence="1 2">
    <name type="scientific">Sulfitobacter aestuarii</name>
    <dbReference type="NCBI Taxonomy" id="2161676"/>
    <lineage>
        <taxon>Bacteria</taxon>
        <taxon>Pseudomonadati</taxon>
        <taxon>Pseudomonadota</taxon>
        <taxon>Alphaproteobacteria</taxon>
        <taxon>Rhodobacterales</taxon>
        <taxon>Roseobacteraceae</taxon>
        <taxon>Sulfitobacter</taxon>
    </lineage>
</organism>
<evidence type="ECO:0000313" key="2">
    <source>
        <dbReference type="Proteomes" id="UP001597474"/>
    </source>
</evidence>
<dbReference type="Proteomes" id="UP001597474">
    <property type="component" value="Unassembled WGS sequence"/>
</dbReference>